<accession>A0AAJ6NNK9</accession>
<dbReference type="KEGG" id="hbq:QI031_17745"/>
<evidence type="ECO:0000256" key="1">
    <source>
        <dbReference type="ARBA" id="ARBA00010681"/>
    </source>
</evidence>
<dbReference type="InterPro" id="IPR012674">
    <property type="entry name" value="Calycin"/>
</dbReference>
<dbReference type="GO" id="GO:0016829">
    <property type="term" value="F:lyase activity"/>
    <property type="evidence" value="ECO:0007669"/>
    <property type="project" value="UniProtKB-KW"/>
</dbReference>
<evidence type="ECO:0000256" key="3">
    <source>
        <dbReference type="HAMAP-Rule" id="MF_01459"/>
    </source>
</evidence>
<sequence length="185" mass="20630">MNITEFVERSIGRWRSQRSVHHLAFGHFEAVQSVIDIVALSPDDPAVIDLCKSYNIDTQIIVSPFRMSWEGQSDWDENEVLKGSCILVPVPDGEHPNRGQLLRDQGYAETMAAAGTYYLTEDETFVLVTGYDRAAAEEKIWFINPNVRCRVSLIKTSANTGVVTASFSSEIRQEIKSVNTSTNGS</sequence>
<proteinExistence type="inferred from homology"/>
<name>A0AAJ6NNK9_9CYAN</name>
<dbReference type="AlphaFoldDB" id="A0AAJ6NNK9"/>
<keyword evidence="2 3" id="KW-0456">Lyase</keyword>
<gene>
    <name evidence="3" type="primary">cpcS</name>
    <name evidence="4" type="ORF">QI031_17745</name>
</gene>
<dbReference type="Gene3D" id="2.40.128.20">
    <property type="match status" value="1"/>
</dbReference>
<reference evidence="4 5" key="1">
    <citation type="journal article" date="2023" name="Limnol Oceanogr Lett">
        <title>Environmental adaptations by the intertidal Antarctic cyanobacterium Halotia branconii CENA392 as revealed using long-read genome sequencing.</title>
        <authorList>
            <person name="Dextro R.B."/>
            <person name="Delbaje E."/>
            <person name="Freitas P.N.N."/>
            <person name="Geraldes V."/>
            <person name="Pinto E."/>
            <person name="Long P.F."/>
            <person name="Fiore M.F."/>
        </authorList>
    </citation>
    <scope>NUCLEOTIDE SEQUENCE [LARGE SCALE GENOMIC DNA]</scope>
    <source>
        <strain evidence="4 5">CENA392</strain>
    </source>
</reference>
<evidence type="ECO:0000313" key="4">
    <source>
        <dbReference type="EMBL" id="WGV23649.1"/>
    </source>
</evidence>
<dbReference type="HAMAP" id="MF_01459">
    <property type="entry name" value="Chrphore_lyase_CpxS"/>
    <property type="match status" value="1"/>
</dbReference>
<dbReference type="GO" id="GO:0017006">
    <property type="term" value="P:protein-tetrapyrrole linkage"/>
    <property type="evidence" value="ECO:0007669"/>
    <property type="project" value="UniProtKB-UniRule"/>
</dbReference>
<dbReference type="InterPro" id="IPR018536">
    <property type="entry name" value="CpcS/CpeS"/>
</dbReference>
<organism evidence="4 5">
    <name type="scientific">Halotia branconii CENA392</name>
    <dbReference type="NCBI Taxonomy" id="1539056"/>
    <lineage>
        <taxon>Bacteria</taxon>
        <taxon>Bacillati</taxon>
        <taxon>Cyanobacteriota</taxon>
        <taxon>Cyanophyceae</taxon>
        <taxon>Nostocales</taxon>
        <taxon>Nodulariaceae</taxon>
        <taxon>Halotia</taxon>
    </lineage>
</organism>
<comment type="function">
    <text evidence="3">Covalently attaches a chromophore to Cys residue(s) of phycobiliproteins.</text>
</comment>
<protein>
    <recommendedName>
        <fullName evidence="3">Chromophore lyase CpcS/CpeS</fullName>
        <ecNumber evidence="3">4.-.-.-</ecNumber>
    </recommendedName>
</protein>
<keyword evidence="5" id="KW-1185">Reference proteome</keyword>
<dbReference type="CDD" id="cd19433">
    <property type="entry name" value="lipocalin_CpcS-CpeS"/>
    <property type="match status" value="1"/>
</dbReference>
<dbReference type="RefSeq" id="WP_281480977.1">
    <property type="nucleotide sequence ID" value="NZ_CP124543.1"/>
</dbReference>
<evidence type="ECO:0000256" key="2">
    <source>
        <dbReference type="ARBA" id="ARBA00023239"/>
    </source>
</evidence>
<dbReference type="Proteomes" id="UP001223520">
    <property type="component" value="Chromosome"/>
</dbReference>
<dbReference type="EC" id="4.-.-.-" evidence="3"/>
<dbReference type="Pfam" id="PF09367">
    <property type="entry name" value="CpeS"/>
    <property type="match status" value="1"/>
</dbReference>
<dbReference type="EMBL" id="CP124543">
    <property type="protein sequence ID" value="WGV23649.1"/>
    <property type="molecule type" value="Genomic_DNA"/>
</dbReference>
<evidence type="ECO:0000313" key="5">
    <source>
        <dbReference type="Proteomes" id="UP001223520"/>
    </source>
</evidence>
<comment type="similarity">
    <text evidence="1 3">Belongs to the CpcS/CpeS biliprotein lyase family.</text>
</comment>